<organism evidence="2 3">
    <name type="scientific">Kribbella pratensis</name>
    <dbReference type="NCBI Taxonomy" id="2512112"/>
    <lineage>
        <taxon>Bacteria</taxon>
        <taxon>Bacillati</taxon>
        <taxon>Actinomycetota</taxon>
        <taxon>Actinomycetes</taxon>
        <taxon>Propionibacteriales</taxon>
        <taxon>Kribbellaceae</taxon>
        <taxon>Kribbella</taxon>
    </lineage>
</organism>
<feature type="domain" description="SnoaL-like" evidence="1">
    <location>
        <begin position="30"/>
        <end position="146"/>
    </location>
</feature>
<dbReference type="EMBL" id="SODU01000001">
    <property type="protein sequence ID" value="TDW94615.1"/>
    <property type="molecule type" value="Genomic_DNA"/>
</dbReference>
<evidence type="ECO:0000259" key="1">
    <source>
        <dbReference type="Pfam" id="PF13474"/>
    </source>
</evidence>
<reference evidence="2 3" key="1">
    <citation type="submission" date="2019-03" db="EMBL/GenBank/DDBJ databases">
        <title>Genomic Encyclopedia of Type Strains, Phase III (KMG-III): the genomes of soil and plant-associated and newly described type strains.</title>
        <authorList>
            <person name="Whitman W."/>
        </authorList>
    </citation>
    <scope>NUCLEOTIDE SEQUENCE [LARGE SCALE GENOMIC DNA]</scope>
    <source>
        <strain evidence="2 3">VKMAc-2574</strain>
    </source>
</reference>
<accession>A0ABY2FPW1</accession>
<dbReference type="RefSeq" id="WP_134127907.1">
    <property type="nucleotide sequence ID" value="NZ_SODU01000001.1"/>
</dbReference>
<dbReference type="Gene3D" id="3.10.450.50">
    <property type="match status" value="1"/>
</dbReference>
<evidence type="ECO:0000313" key="2">
    <source>
        <dbReference type="EMBL" id="TDW94615.1"/>
    </source>
</evidence>
<dbReference type="SUPFAM" id="SSF54427">
    <property type="entry name" value="NTF2-like"/>
    <property type="match status" value="1"/>
</dbReference>
<comment type="caution">
    <text evidence="2">The sequence shown here is derived from an EMBL/GenBank/DDBJ whole genome shotgun (WGS) entry which is preliminary data.</text>
</comment>
<keyword evidence="3" id="KW-1185">Reference proteome</keyword>
<name>A0ABY2FPW1_9ACTN</name>
<dbReference type="InterPro" id="IPR032710">
    <property type="entry name" value="NTF2-like_dom_sf"/>
</dbReference>
<evidence type="ECO:0000313" key="3">
    <source>
        <dbReference type="Proteomes" id="UP000295060"/>
    </source>
</evidence>
<protein>
    <submittedName>
        <fullName evidence="2">SnoaL-like protein</fullName>
    </submittedName>
</protein>
<sequence length="161" mass="17728">MIELVDYGFGPGAQSRVAEAQLPGRDGALAALETFYYALNSKDLETLVGGWADDELVQLNNPIGGILRSREAVRELYARVFAGTLNVQVTFGDAATYWLGDSVVFAGREVGTYQHPELGQQPVQIRTTRIFRYAGTWQQLHHHGSIDDADVLAAYQQAVRT</sequence>
<proteinExistence type="predicted"/>
<dbReference type="InterPro" id="IPR037401">
    <property type="entry name" value="SnoaL-like"/>
</dbReference>
<gene>
    <name evidence="2" type="ORF">EV137_1932</name>
</gene>
<dbReference type="Pfam" id="PF13474">
    <property type="entry name" value="SnoaL_3"/>
    <property type="match status" value="1"/>
</dbReference>
<dbReference type="Proteomes" id="UP000295060">
    <property type="component" value="Unassembled WGS sequence"/>
</dbReference>